<name>A0A5B7ECX7_PORTR</name>
<organism evidence="2 3">
    <name type="scientific">Portunus trituberculatus</name>
    <name type="common">Swimming crab</name>
    <name type="synonym">Neptunus trituberculatus</name>
    <dbReference type="NCBI Taxonomy" id="210409"/>
    <lineage>
        <taxon>Eukaryota</taxon>
        <taxon>Metazoa</taxon>
        <taxon>Ecdysozoa</taxon>
        <taxon>Arthropoda</taxon>
        <taxon>Crustacea</taxon>
        <taxon>Multicrustacea</taxon>
        <taxon>Malacostraca</taxon>
        <taxon>Eumalacostraca</taxon>
        <taxon>Eucarida</taxon>
        <taxon>Decapoda</taxon>
        <taxon>Pleocyemata</taxon>
        <taxon>Brachyura</taxon>
        <taxon>Eubrachyura</taxon>
        <taxon>Portunoidea</taxon>
        <taxon>Portunidae</taxon>
        <taxon>Portuninae</taxon>
        <taxon>Portunus</taxon>
    </lineage>
</organism>
<keyword evidence="3" id="KW-1185">Reference proteome</keyword>
<dbReference type="Proteomes" id="UP000324222">
    <property type="component" value="Unassembled WGS sequence"/>
</dbReference>
<sequence>MLGGAGLLATGGFHAKGEGRVGRSLGDPDKGEQTSFAPSVGARRGGCKAPVSHIAVAVQYVLII</sequence>
<proteinExistence type="predicted"/>
<protein>
    <submittedName>
        <fullName evidence="2">Uncharacterized protein</fullName>
    </submittedName>
</protein>
<dbReference type="AlphaFoldDB" id="A0A5B7ECX7"/>
<comment type="caution">
    <text evidence="2">The sequence shown here is derived from an EMBL/GenBank/DDBJ whole genome shotgun (WGS) entry which is preliminary data.</text>
</comment>
<feature type="compositionally biased region" description="Basic and acidic residues" evidence="1">
    <location>
        <begin position="15"/>
        <end position="32"/>
    </location>
</feature>
<evidence type="ECO:0000313" key="2">
    <source>
        <dbReference type="EMBL" id="MPC31189.1"/>
    </source>
</evidence>
<feature type="region of interest" description="Disordered" evidence="1">
    <location>
        <begin position="1"/>
        <end position="46"/>
    </location>
</feature>
<dbReference type="EMBL" id="VSRR010002385">
    <property type="protein sequence ID" value="MPC31189.1"/>
    <property type="molecule type" value="Genomic_DNA"/>
</dbReference>
<reference evidence="2 3" key="1">
    <citation type="submission" date="2019-05" db="EMBL/GenBank/DDBJ databases">
        <title>Another draft genome of Portunus trituberculatus and its Hox gene families provides insights of decapod evolution.</title>
        <authorList>
            <person name="Jeong J.-H."/>
            <person name="Song I."/>
            <person name="Kim S."/>
            <person name="Choi T."/>
            <person name="Kim D."/>
            <person name="Ryu S."/>
            <person name="Kim W."/>
        </authorList>
    </citation>
    <scope>NUCLEOTIDE SEQUENCE [LARGE SCALE GENOMIC DNA]</scope>
    <source>
        <tissue evidence="2">Muscle</tissue>
    </source>
</reference>
<gene>
    <name evidence="2" type="ORF">E2C01_024471</name>
</gene>
<accession>A0A5B7ECX7</accession>
<evidence type="ECO:0000256" key="1">
    <source>
        <dbReference type="SAM" id="MobiDB-lite"/>
    </source>
</evidence>
<evidence type="ECO:0000313" key="3">
    <source>
        <dbReference type="Proteomes" id="UP000324222"/>
    </source>
</evidence>